<evidence type="ECO:0000313" key="3">
    <source>
        <dbReference type="Proteomes" id="UP000028492"/>
    </source>
</evidence>
<gene>
    <name evidence="2" type="ORF">AJAP_11955</name>
</gene>
<evidence type="ECO:0008006" key="4">
    <source>
        <dbReference type="Google" id="ProtNLM"/>
    </source>
</evidence>
<dbReference type="PANTHER" id="PTHR36436:SF6">
    <property type="entry name" value="SLL5081 PROTEIN"/>
    <property type="match status" value="1"/>
</dbReference>
<accession>A0A075UYM5</accession>
<dbReference type="EMBL" id="CP008953">
    <property type="protein sequence ID" value="AIG75275.1"/>
    <property type="molecule type" value="Genomic_DNA"/>
</dbReference>
<proteinExistence type="predicted"/>
<dbReference type="Pfam" id="PF09234">
    <property type="entry name" value="DUF1963"/>
    <property type="match status" value="1"/>
</dbReference>
<dbReference type="KEGG" id="aja:AJAP_11955"/>
<dbReference type="InterPro" id="IPR035948">
    <property type="entry name" value="YwqG-like_sf"/>
</dbReference>
<dbReference type="AlphaFoldDB" id="A0A075UYM5"/>
<dbReference type="HOGENOM" id="CLU_942746_0_0_11"/>
<feature type="region of interest" description="Disordered" evidence="1">
    <location>
        <begin position="189"/>
        <end position="208"/>
    </location>
</feature>
<reference evidence="2 3" key="1">
    <citation type="journal article" date="2014" name="J. Biotechnol.">
        <title>Complete genome sequence of the actinobacterium Amycolatopsis japonica MG417-CF17(T) (=DSM 44213T) producing (S,S)-N,N'-ethylenediaminedisuccinic acid.</title>
        <authorList>
            <person name="Stegmann E."/>
            <person name="Albersmeier A."/>
            <person name="Spohn M."/>
            <person name="Gert H."/>
            <person name="Weber T."/>
            <person name="Wohlleben W."/>
            <person name="Kalinowski J."/>
            <person name="Ruckert C."/>
        </authorList>
    </citation>
    <scope>NUCLEOTIDE SEQUENCE [LARGE SCALE GENOMIC DNA]</scope>
    <source>
        <strain evidence="3">MG417-CF17 (DSM 44213)</strain>
    </source>
</reference>
<dbReference type="eggNOG" id="COG3878">
    <property type="taxonomic scope" value="Bacteria"/>
</dbReference>
<dbReference type="Proteomes" id="UP000028492">
    <property type="component" value="Chromosome"/>
</dbReference>
<sequence length="257" mass="27652">MSAVASYLAGHPYLPEGAPWPQYNDVPMFCVVQINFADVGPLPGFPSTGLFQWFVGADSPSFGLTHGEMKGTQGFEVRWYPDTAARSVASPSSPTPWHMVSQDPGVHAPFRPVEARGVKFTVGWALPQLAEFDLAEEGDLARLVRELAVLGGERSDHAVDLLHNGWNFHVLGGHGSFGDDFVHGSSLGGSAGFTQEDPRGRRAYPSSGEPAGQVLITIDEDVYDTGWGDHGIAHLFGDPAAVARGELSAVRYYWDAT</sequence>
<evidence type="ECO:0000313" key="2">
    <source>
        <dbReference type="EMBL" id="AIG75275.1"/>
    </source>
</evidence>
<dbReference type="InterPro" id="IPR015315">
    <property type="entry name" value="DUF1963"/>
</dbReference>
<organism evidence="2 3">
    <name type="scientific">Amycolatopsis japonica</name>
    <dbReference type="NCBI Taxonomy" id="208439"/>
    <lineage>
        <taxon>Bacteria</taxon>
        <taxon>Bacillati</taxon>
        <taxon>Actinomycetota</taxon>
        <taxon>Actinomycetes</taxon>
        <taxon>Pseudonocardiales</taxon>
        <taxon>Pseudonocardiaceae</taxon>
        <taxon>Amycolatopsis</taxon>
        <taxon>Amycolatopsis japonica group</taxon>
    </lineage>
</organism>
<name>A0A075UYM5_9PSEU</name>
<evidence type="ECO:0000256" key="1">
    <source>
        <dbReference type="SAM" id="MobiDB-lite"/>
    </source>
</evidence>
<keyword evidence="3" id="KW-1185">Reference proteome</keyword>
<dbReference type="PANTHER" id="PTHR36436">
    <property type="entry name" value="SLL5081 PROTEIN"/>
    <property type="match status" value="1"/>
</dbReference>
<dbReference type="Gene3D" id="2.30.320.10">
    <property type="entry name" value="YwqG-like"/>
    <property type="match status" value="1"/>
</dbReference>
<protein>
    <recommendedName>
        <fullName evidence="4">DUF1963 domain-containing protein</fullName>
    </recommendedName>
</protein>
<dbReference type="SUPFAM" id="SSF103032">
    <property type="entry name" value="Hypothetical protein YwqG"/>
    <property type="match status" value="1"/>
</dbReference>